<dbReference type="InterPro" id="IPR008538">
    <property type="entry name" value="Uma2"/>
</dbReference>
<reference evidence="2 3" key="1">
    <citation type="submission" date="2017-06" db="EMBL/GenBank/DDBJ databases">
        <title>Genome sequencing of cyanobaciteial culture collection at National Institute for Environmental Studies (NIES).</title>
        <authorList>
            <person name="Hirose Y."/>
            <person name="Shimura Y."/>
            <person name="Fujisawa T."/>
            <person name="Nakamura Y."/>
            <person name="Kawachi M."/>
        </authorList>
    </citation>
    <scope>NUCLEOTIDE SEQUENCE [LARGE SCALE GENOMIC DNA]</scope>
    <source>
        <strain evidence="2 3">NIES-4072</strain>
    </source>
</reference>
<keyword evidence="3" id="KW-1185">Reference proteome</keyword>
<protein>
    <recommendedName>
        <fullName evidence="1">Putative restriction endonuclease domain-containing protein</fullName>
    </recommendedName>
</protein>
<dbReference type="AlphaFoldDB" id="A0A2R5FSV4"/>
<dbReference type="Pfam" id="PF05685">
    <property type="entry name" value="Uma2"/>
    <property type="match status" value="1"/>
</dbReference>
<name>A0A2R5FSV4_NOSCO</name>
<dbReference type="Gene3D" id="3.90.1570.10">
    <property type="entry name" value="tt1808, chain A"/>
    <property type="match status" value="1"/>
</dbReference>
<organism evidence="2 3">
    <name type="scientific">Nostoc commune NIES-4072</name>
    <dbReference type="NCBI Taxonomy" id="2005467"/>
    <lineage>
        <taxon>Bacteria</taxon>
        <taxon>Bacillati</taxon>
        <taxon>Cyanobacteriota</taxon>
        <taxon>Cyanophyceae</taxon>
        <taxon>Nostocales</taxon>
        <taxon>Nostocaceae</taxon>
        <taxon>Nostoc</taxon>
    </lineage>
</organism>
<gene>
    <name evidence="2" type="ORF">NIES4072_55190</name>
</gene>
<evidence type="ECO:0000259" key="1">
    <source>
        <dbReference type="Pfam" id="PF05685"/>
    </source>
</evidence>
<sequence>MRARRAIVQREPTPHIAMTSNTLLQPTEIIHLSGISWQTYENLLTELSASRRLRLTYNRGTLEIMVPSPEHESYKKIVGRFVETLAEELEVKIQPLGSTTFKRPELSGAEPDECFYIKNVKFIKGKKRINLQQDPPPDLVVEIDITSSSKNRFEVYADMGVPEIWRYDGNSFSINVLQNQQYLSVEQSLAFPNLPLTEISRFLEQVGEKDYLELVKEFRQWVRSHI</sequence>
<dbReference type="PANTHER" id="PTHR47152:SF2">
    <property type="entry name" value="SLR2084 PROTEIN"/>
    <property type="match status" value="1"/>
</dbReference>
<evidence type="ECO:0000313" key="3">
    <source>
        <dbReference type="Proteomes" id="UP000245124"/>
    </source>
</evidence>
<proteinExistence type="predicted"/>
<evidence type="ECO:0000313" key="2">
    <source>
        <dbReference type="EMBL" id="GBG21830.1"/>
    </source>
</evidence>
<dbReference type="InterPro" id="IPR011335">
    <property type="entry name" value="Restrct_endonuc-II-like"/>
</dbReference>
<dbReference type="CDD" id="cd06260">
    <property type="entry name" value="DUF820-like"/>
    <property type="match status" value="1"/>
</dbReference>
<dbReference type="EMBL" id="BDUD01000001">
    <property type="protein sequence ID" value="GBG21830.1"/>
    <property type="molecule type" value="Genomic_DNA"/>
</dbReference>
<feature type="domain" description="Putative restriction endonuclease" evidence="1">
    <location>
        <begin position="37"/>
        <end position="190"/>
    </location>
</feature>
<accession>A0A2R5FSV4</accession>
<dbReference type="InterPro" id="IPR012296">
    <property type="entry name" value="Nuclease_put_TT1808"/>
</dbReference>
<comment type="caution">
    <text evidence="2">The sequence shown here is derived from an EMBL/GenBank/DDBJ whole genome shotgun (WGS) entry which is preliminary data.</text>
</comment>
<dbReference type="PANTHER" id="PTHR47152">
    <property type="entry name" value="SLR2084 PROTEIN-RELATED"/>
    <property type="match status" value="1"/>
</dbReference>
<dbReference type="SUPFAM" id="SSF52980">
    <property type="entry name" value="Restriction endonuclease-like"/>
    <property type="match status" value="1"/>
</dbReference>
<dbReference type="Proteomes" id="UP000245124">
    <property type="component" value="Unassembled WGS sequence"/>
</dbReference>